<dbReference type="KEGG" id="pbf:CFX0092_B0349"/>
<accession>A0A161KBD1</accession>
<dbReference type="OrthoDB" id="332676at2"/>
<organism evidence="1 2">
    <name type="scientific">Candidatus Promineifilum breve</name>
    <dbReference type="NCBI Taxonomy" id="1806508"/>
    <lineage>
        <taxon>Bacteria</taxon>
        <taxon>Bacillati</taxon>
        <taxon>Chloroflexota</taxon>
        <taxon>Ardenticatenia</taxon>
        <taxon>Candidatus Promineifilales</taxon>
        <taxon>Candidatus Promineifilaceae</taxon>
        <taxon>Candidatus Promineifilum</taxon>
    </lineage>
</organism>
<reference evidence="1" key="1">
    <citation type="submission" date="2016-01" db="EMBL/GenBank/DDBJ databases">
        <authorList>
            <person name="Mcilroy J.S."/>
            <person name="Karst M S."/>
            <person name="Albertsen M."/>
        </authorList>
    </citation>
    <scope>NUCLEOTIDE SEQUENCE</scope>
    <source>
        <strain evidence="1">Cfx-K</strain>
    </source>
</reference>
<gene>
    <name evidence="1" type="ORF">CFX0092_B0349</name>
</gene>
<protein>
    <submittedName>
        <fullName evidence="1">Uncharacterized protein</fullName>
    </submittedName>
</protein>
<dbReference type="AlphaFoldDB" id="A0A161KBD1"/>
<dbReference type="EMBL" id="LN890656">
    <property type="protein sequence ID" value="CUS05883.1"/>
    <property type="molecule type" value="Genomic_DNA"/>
</dbReference>
<sequence>MTLFALAFPRTEIRDWAARYDYPAEDAMALKLVPGIRDRRYLTYDDLVAIGRWKSPRSGPRLAANDPDDVAAITAVALTTANERLRIEVLTLLSGVAWPMASTILHWGHVDRYPILDFRALWSLGIDPLPRYDFPFWQAYTHFSRELAEQAQVSMRELDRALWQYCYEKKPKR</sequence>
<evidence type="ECO:0000313" key="2">
    <source>
        <dbReference type="Proteomes" id="UP000215027"/>
    </source>
</evidence>
<name>A0A161KBD1_9CHLR</name>
<proteinExistence type="predicted"/>
<keyword evidence="2" id="KW-1185">Reference proteome</keyword>
<dbReference type="RefSeq" id="WP_095045233.1">
    <property type="nucleotide sequence ID" value="NZ_LN890656.1"/>
</dbReference>
<dbReference type="Proteomes" id="UP000215027">
    <property type="component" value="Chromosome II"/>
</dbReference>
<evidence type="ECO:0000313" key="1">
    <source>
        <dbReference type="EMBL" id="CUS05883.1"/>
    </source>
</evidence>